<keyword evidence="3" id="KW-1185">Reference proteome</keyword>
<protein>
    <recommendedName>
        <fullName evidence="1">PiggyBac transposable element-derived protein domain-containing protein</fullName>
    </recommendedName>
</protein>
<evidence type="ECO:0000313" key="3">
    <source>
        <dbReference type="Proteomes" id="UP001530400"/>
    </source>
</evidence>
<evidence type="ECO:0000259" key="1">
    <source>
        <dbReference type="Pfam" id="PF13843"/>
    </source>
</evidence>
<dbReference type="AlphaFoldDB" id="A0ABD3N8G8"/>
<dbReference type="Pfam" id="PF13843">
    <property type="entry name" value="DDE_Tnp_1_7"/>
    <property type="match status" value="1"/>
</dbReference>
<reference evidence="2 3" key="1">
    <citation type="submission" date="2024-10" db="EMBL/GenBank/DDBJ databases">
        <title>Updated reference genomes for cyclostephanoid diatoms.</title>
        <authorList>
            <person name="Roberts W.R."/>
            <person name="Alverson A.J."/>
        </authorList>
    </citation>
    <scope>NUCLEOTIDE SEQUENCE [LARGE SCALE GENOMIC DNA]</scope>
    <source>
        <strain evidence="2 3">AJA010-31</strain>
    </source>
</reference>
<sequence length="330" mass="36865">MVSEWNKNMAAVFSAGWAICLDESMSIWTSRWTCPGWVFCPRKPWPFGNEYHSACCALCGLMFDIEKAIIALKTVGGLFAGALIKKRRYWSTLVPGKAIIAYFATKAVGAVDAITGVCMTTNTPYFIWGMKEPDYVMKIMATGGALLTDETCKIATRGTGENRISFPYTKPFDWHFRITGILSTTTTTLGMLCPVLRPLGLLSVGLFVSLPSCLPSQRSTATWHSGTSFGVEKMFPPWYIHYLRRRKRGHLNLIHMMLGLTTSCLHPTMPQIIATELGSVKQNSHTNNTLWRRCSIRTRNFRACTPGCWLCPLHVVQHAILATKKEILGD</sequence>
<proteinExistence type="predicted"/>
<dbReference type="EMBL" id="JALLPJ020001269">
    <property type="protein sequence ID" value="KAL3772321.1"/>
    <property type="molecule type" value="Genomic_DNA"/>
</dbReference>
<evidence type="ECO:0000313" key="2">
    <source>
        <dbReference type="EMBL" id="KAL3772321.1"/>
    </source>
</evidence>
<name>A0ABD3N8G8_9STRA</name>
<dbReference type="Proteomes" id="UP001530400">
    <property type="component" value="Unassembled WGS sequence"/>
</dbReference>
<comment type="caution">
    <text evidence="2">The sequence shown here is derived from an EMBL/GenBank/DDBJ whole genome shotgun (WGS) entry which is preliminary data.</text>
</comment>
<organism evidence="2 3">
    <name type="scientific">Cyclotella atomus</name>
    <dbReference type="NCBI Taxonomy" id="382360"/>
    <lineage>
        <taxon>Eukaryota</taxon>
        <taxon>Sar</taxon>
        <taxon>Stramenopiles</taxon>
        <taxon>Ochrophyta</taxon>
        <taxon>Bacillariophyta</taxon>
        <taxon>Coscinodiscophyceae</taxon>
        <taxon>Thalassiosirophycidae</taxon>
        <taxon>Stephanodiscales</taxon>
        <taxon>Stephanodiscaceae</taxon>
        <taxon>Cyclotella</taxon>
    </lineage>
</organism>
<accession>A0ABD3N8G8</accession>
<dbReference type="InterPro" id="IPR029526">
    <property type="entry name" value="PGBD"/>
</dbReference>
<gene>
    <name evidence="2" type="ORF">ACHAWO_004353</name>
</gene>
<feature type="domain" description="PiggyBac transposable element-derived protein" evidence="1">
    <location>
        <begin position="1"/>
        <end position="66"/>
    </location>
</feature>